<proteinExistence type="predicted"/>
<organism evidence="1 2">
    <name type="scientific">Elysia marginata</name>
    <dbReference type="NCBI Taxonomy" id="1093978"/>
    <lineage>
        <taxon>Eukaryota</taxon>
        <taxon>Metazoa</taxon>
        <taxon>Spiralia</taxon>
        <taxon>Lophotrochozoa</taxon>
        <taxon>Mollusca</taxon>
        <taxon>Gastropoda</taxon>
        <taxon>Heterobranchia</taxon>
        <taxon>Euthyneura</taxon>
        <taxon>Panpulmonata</taxon>
        <taxon>Sacoglossa</taxon>
        <taxon>Placobranchoidea</taxon>
        <taxon>Plakobranchidae</taxon>
        <taxon>Elysia</taxon>
    </lineage>
</organism>
<keyword evidence="2" id="KW-1185">Reference proteome</keyword>
<dbReference type="Proteomes" id="UP000762676">
    <property type="component" value="Unassembled WGS sequence"/>
</dbReference>
<evidence type="ECO:0000313" key="2">
    <source>
        <dbReference type="Proteomes" id="UP000762676"/>
    </source>
</evidence>
<comment type="caution">
    <text evidence="1">The sequence shown here is derived from an EMBL/GenBank/DDBJ whole genome shotgun (WGS) entry which is preliminary data.</text>
</comment>
<dbReference type="AlphaFoldDB" id="A0AAV4I499"/>
<accession>A0AAV4I499</accession>
<gene>
    <name evidence="1" type="ORF">ElyMa_001159100</name>
</gene>
<name>A0AAV4I499_9GAST</name>
<dbReference type="EMBL" id="BMAT01002291">
    <property type="protein sequence ID" value="GFS03821.1"/>
    <property type="molecule type" value="Genomic_DNA"/>
</dbReference>
<reference evidence="1 2" key="1">
    <citation type="journal article" date="2021" name="Elife">
        <title>Chloroplast acquisition without the gene transfer in kleptoplastic sea slugs, Plakobranchus ocellatus.</title>
        <authorList>
            <person name="Maeda T."/>
            <person name="Takahashi S."/>
            <person name="Yoshida T."/>
            <person name="Shimamura S."/>
            <person name="Takaki Y."/>
            <person name="Nagai Y."/>
            <person name="Toyoda A."/>
            <person name="Suzuki Y."/>
            <person name="Arimoto A."/>
            <person name="Ishii H."/>
            <person name="Satoh N."/>
            <person name="Nishiyama T."/>
            <person name="Hasebe M."/>
            <person name="Maruyama T."/>
            <person name="Minagawa J."/>
            <person name="Obokata J."/>
            <person name="Shigenobu S."/>
        </authorList>
    </citation>
    <scope>NUCLEOTIDE SEQUENCE [LARGE SCALE GENOMIC DNA]</scope>
</reference>
<evidence type="ECO:0000313" key="1">
    <source>
        <dbReference type="EMBL" id="GFS03821.1"/>
    </source>
</evidence>
<protein>
    <submittedName>
        <fullName evidence="1">Uncharacterized protein</fullName>
    </submittedName>
</protein>
<sequence length="89" mass="9801">MVKLLVAGPVWQRVSGLRAATTFKQRGRTALHGSALRQDQLQSRYITSLAPITMAENLSHKRARELETVEMLGDTDGPQDRVRCAAIVG</sequence>